<comment type="caution">
    <text evidence="1">The sequence shown here is derived from an EMBL/GenBank/DDBJ whole genome shotgun (WGS) entry which is preliminary data.</text>
</comment>
<dbReference type="OrthoDB" id="2123952at2759"/>
<dbReference type="STRING" id="5627.A0A1C7LKC5"/>
<protein>
    <submittedName>
        <fullName evidence="1">Uncharacterized protein</fullName>
    </submittedName>
</protein>
<proteinExistence type="predicted"/>
<reference evidence="1 2" key="1">
    <citation type="submission" date="2016-03" db="EMBL/GenBank/DDBJ databases">
        <title>Whole genome sequencing of Grifola frondosa 9006-11.</title>
        <authorList>
            <person name="Min B."/>
            <person name="Park H."/>
            <person name="Kim J.-G."/>
            <person name="Cho H."/>
            <person name="Oh Y.-L."/>
            <person name="Kong W.-S."/>
            <person name="Choi I.-G."/>
        </authorList>
    </citation>
    <scope>NUCLEOTIDE SEQUENCE [LARGE SCALE GENOMIC DNA]</scope>
    <source>
        <strain evidence="1 2">9006-11</strain>
    </source>
</reference>
<sequence>MMDLRRLFRSVPYWFSFINVPHLFGALLDRSTRNTLQPSLILSALAVATFIQSSESELGLRGRVRALALQEQAQSALEASLNAG</sequence>
<accession>A0A1C7LKC5</accession>
<evidence type="ECO:0000313" key="2">
    <source>
        <dbReference type="Proteomes" id="UP000092993"/>
    </source>
</evidence>
<dbReference type="AlphaFoldDB" id="A0A1C7LKC5"/>
<organism evidence="1 2">
    <name type="scientific">Grifola frondosa</name>
    <name type="common">Maitake</name>
    <name type="synonym">Polyporus frondosus</name>
    <dbReference type="NCBI Taxonomy" id="5627"/>
    <lineage>
        <taxon>Eukaryota</taxon>
        <taxon>Fungi</taxon>
        <taxon>Dikarya</taxon>
        <taxon>Basidiomycota</taxon>
        <taxon>Agaricomycotina</taxon>
        <taxon>Agaricomycetes</taxon>
        <taxon>Polyporales</taxon>
        <taxon>Grifolaceae</taxon>
        <taxon>Grifola</taxon>
    </lineage>
</organism>
<evidence type="ECO:0000313" key="1">
    <source>
        <dbReference type="EMBL" id="OBZ65205.1"/>
    </source>
</evidence>
<dbReference type="EMBL" id="LUGG01000048">
    <property type="protein sequence ID" value="OBZ65205.1"/>
    <property type="molecule type" value="Genomic_DNA"/>
</dbReference>
<name>A0A1C7LKC5_GRIFR</name>
<gene>
    <name evidence="1" type="ORF">A0H81_14806</name>
</gene>
<keyword evidence="2" id="KW-1185">Reference proteome</keyword>
<dbReference type="Proteomes" id="UP000092993">
    <property type="component" value="Unassembled WGS sequence"/>
</dbReference>